<proteinExistence type="predicted"/>
<feature type="region of interest" description="Disordered" evidence="1">
    <location>
        <begin position="1"/>
        <end position="23"/>
    </location>
</feature>
<sequence>MTTTPRTQTTTLATPTPPLPPHWAPDPGLRGQLRWWDGTRWTEHTHDALTASRPALPPSFRSMTHALYAVTGLVGFALFAMAALVWLSGLPVELLDGLGGLVMTGVTAQTLLVGGWAYLLSGSRRVDPSRLHRDRIWLLVAWFVPVIHVVFTHQLFRETWWGITAPRGGAAPSRSPRVLDVWAWTWAAASVWMLAGFFGAVGHTWRVGLFLLTGAATLLLGGVVWVLARREAVTRVVSE</sequence>
<dbReference type="AlphaFoldDB" id="A0A2T0UCI0"/>
<dbReference type="EMBL" id="PVTI01000022">
    <property type="protein sequence ID" value="PRY55645.1"/>
    <property type="molecule type" value="Genomic_DNA"/>
</dbReference>
<keyword evidence="2" id="KW-1133">Transmembrane helix</keyword>
<evidence type="ECO:0000259" key="3">
    <source>
        <dbReference type="Pfam" id="PF10708"/>
    </source>
</evidence>
<evidence type="ECO:0000256" key="2">
    <source>
        <dbReference type="SAM" id="Phobius"/>
    </source>
</evidence>
<comment type="caution">
    <text evidence="4">The sequence shown here is derived from an EMBL/GenBank/DDBJ whole genome shotgun (WGS) entry which is preliminary data.</text>
</comment>
<feature type="transmembrane region" description="Helical" evidence="2">
    <location>
        <begin position="136"/>
        <end position="156"/>
    </location>
</feature>
<evidence type="ECO:0000256" key="1">
    <source>
        <dbReference type="SAM" id="MobiDB-lite"/>
    </source>
</evidence>
<name>A0A2T0UCI0_9MICO</name>
<reference evidence="4 5" key="1">
    <citation type="submission" date="2018-03" db="EMBL/GenBank/DDBJ databases">
        <title>Genomic Encyclopedia of Archaeal and Bacterial Type Strains, Phase II (KMG-II): from individual species to whole genera.</title>
        <authorList>
            <person name="Goeker M."/>
        </authorList>
    </citation>
    <scope>NUCLEOTIDE SEQUENCE [LARGE SCALE GENOMIC DNA]</scope>
    <source>
        <strain evidence="4 5">ATCC BAA-1496</strain>
    </source>
</reference>
<dbReference type="Proteomes" id="UP000237822">
    <property type="component" value="Unassembled WGS sequence"/>
</dbReference>
<evidence type="ECO:0000313" key="4">
    <source>
        <dbReference type="EMBL" id="PRY55645.1"/>
    </source>
</evidence>
<dbReference type="RefSeq" id="WP_146132962.1">
    <property type="nucleotide sequence ID" value="NZ_PVTI01000022.1"/>
</dbReference>
<feature type="transmembrane region" description="Helical" evidence="2">
    <location>
        <begin position="208"/>
        <end position="228"/>
    </location>
</feature>
<organism evidence="4 5">
    <name type="scientific">Knoellia remsis</name>
    <dbReference type="NCBI Taxonomy" id="407159"/>
    <lineage>
        <taxon>Bacteria</taxon>
        <taxon>Bacillati</taxon>
        <taxon>Actinomycetota</taxon>
        <taxon>Actinomycetes</taxon>
        <taxon>Micrococcales</taxon>
        <taxon>Intrasporangiaceae</taxon>
        <taxon>Knoellia</taxon>
    </lineage>
</organism>
<feature type="transmembrane region" description="Helical" evidence="2">
    <location>
        <begin position="181"/>
        <end position="201"/>
    </location>
</feature>
<dbReference type="OrthoDB" id="2004788at2"/>
<feature type="domain" description="DUF2510" evidence="3">
    <location>
        <begin position="23"/>
        <end position="51"/>
    </location>
</feature>
<feature type="compositionally biased region" description="Low complexity" evidence="1">
    <location>
        <begin position="1"/>
        <end position="14"/>
    </location>
</feature>
<keyword evidence="5" id="KW-1185">Reference proteome</keyword>
<accession>A0A2T0UCI0</accession>
<feature type="transmembrane region" description="Helical" evidence="2">
    <location>
        <begin position="98"/>
        <end position="120"/>
    </location>
</feature>
<protein>
    <submittedName>
        <fullName evidence="4">Uncharacterized protein DUF2510</fullName>
    </submittedName>
</protein>
<dbReference type="InterPro" id="IPR018929">
    <property type="entry name" value="DUF2510"/>
</dbReference>
<dbReference type="Pfam" id="PF10708">
    <property type="entry name" value="DUF2510"/>
    <property type="match status" value="1"/>
</dbReference>
<feature type="transmembrane region" description="Helical" evidence="2">
    <location>
        <begin position="66"/>
        <end position="86"/>
    </location>
</feature>
<keyword evidence="2" id="KW-0472">Membrane</keyword>
<gene>
    <name evidence="4" type="ORF">BCF74_12229</name>
</gene>
<keyword evidence="2" id="KW-0812">Transmembrane</keyword>
<evidence type="ECO:0000313" key="5">
    <source>
        <dbReference type="Proteomes" id="UP000237822"/>
    </source>
</evidence>